<accession>A0A4R7PE84</accession>
<name>A0A4R7PE84_9GAMM</name>
<sequence length="74" mass="8117">MSRPLIDALRAELGPGGNKLPDLSSVPDPALETFVAAVRAAKRQQRKMLEDSAEHSLRLVPMLLRPAVRKILFG</sequence>
<dbReference type="Proteomes" id="UP000295341">
    <property type="component" value="Unassembled WGS sequence"/>
</dbReference>
<dbReference type="AlphaFoldDB" id="A0A4R7PE84"/>
<dbReference type="EMBL" id="SOBT01000008">
    <property type="protein sequence ID" value="TDU32515.1"/>
    <property type="molecule type" value="Genomic_DNA"/>
</dbReference>
<dbReference type="RefSeq" id="WP_133881007.1">
    <property type="nucleotide sequence ID" value="NZ_MWIN01000001.1"/>
</dbReference>
<organism evidence="1 2">
    <name type="scientific">Panacagrimonas perspica</name>
    <dbReference type="NCBI Taxonomy" id="381431"/>
    <lineage>
        <taxon>Bacteria</taxon>
        <taxon>Pseudomonadati</taxon>
        <taxon>Pseudomonadota</taxon>
        <taxon>Gammaproteobacteria</taxon>
        <taxon>Nevskiales</taxon>
        <taxon>Nevskiaceae</taxon>
        <taxon>Panacagrimonas</taxon>
    </lineage>
</organism>
<reference evidence="1 2" key="1">
    <citation type="submission" date="2019-03" db="EMBL/GenBank/DDBJ databases">
        <title>Genomic Encyclopedia of Type Strains, Phase IV (KMG-IV): sequencing the most valuable type-strain genomes for metagenomic binning, comparative biology and taxonomic classification.</title>
        <authorList>
            <person name="Goeker M."/>
        </authorList>
    </citation>
    <scope>NUCLEOTIDE SEQUENCE [LARGE SCALE GENOMIC DNA]</scope>
    <source>
        <strain evidence="1 2">DSM 26377</strain>
    </source>
</reference>
<keyword evidence="2" id="KW-1185">Reference proteome</keyword>
<comment type="caution">
    <text evidence="1">The sequence shown here is derived from an EMBL/GenBank/DDBJ whole genome shotgun (WGS) entry which is preliminary data.</text>
</comment>
<protein>
    <submittedName>
        <fullName evidence="1">Uncharacterized protein</fullName>
    </submittedName>
</protein>
<evidence type="ECO:0000313" key="1">
    <source>
        <dbReference type="EMBL" id="TDU32515.1"/>
    </source>
</evidence>
<evidence type="ECO:0000313" key="2">
    <source>
        <dbReference type="Proteomes" id="UP000295341"/>
    </source>
</evidence>
<proteinExistence type="predicted"/>
<gene>
    <name evidence="1" type="ORF">DFR24_1913</name>
</gene>